<keyword evidence="1" id="KW-0472">Membrane</keyword>
<dbReference type="RefSeq" id="WP_071648510.1">
    <property type="nucleotide sequence ID" value="NZ_CP017962.1"/>
</dbReference>
<accession>A0AAC9IWY9</accession>
<name>A0AAC9IWY9_VIRHA</name>
<feature type="transmembrane region" description="Helical" evidence="1">
    <location>
        <begin position="6"/>
        <end position="22"/>
    </location>
</feature>
<evidence type="ECO:0000256" key="1">
    <source>
        <dbReference type="SAM" id="Phobius"/>
    </source>
</evidence>
<feature type="transmembrane region" description="Helical" evidence="1">
    <location>
        <begin position="59"/>
        <end position="76"/>
    </location>
</feature>
<organism evidence="2 4">
    <name type="scientific">Virgibacillus halodenitrificans</name>
    <name type="common">Bacillus halodenitrificans</name>
    <dbReference type="NCBI Taxonomy" id="1482"/>
    <lineage>
        <taxon>Bacteria</taxon>
        <taxon>Bacillati</taxon>
        <taxon>Bacillota</taxon>
        <taxon>Bacilli</taxon>
        <taxon>Bacillales</taxon>
        <taxon>Bacillaceae</taxon>
        <taxon>Virgibacillus</taxon>
    </lineage>
</organism>
<feature type="transmembrane region" description="Helical" evidence="1">
    <location>
        <begin position="34"/>
        <end position="53"/>
    </location>
</feature>
<dbReference type="KEGG" id="vhl:BME96_05290"/>
<sequence>MPIILSVILVIALLISFNYLIHKRKKNGITGWKTLLTPISFYLIAITNLLAYWVNFMGIVNWTLTVIFLMLGAYFTKYMPVAAER</sequence>
<reference evidence="3 5" key="2">
    <citation type="submission" date="2020-09" db="EMBL/GenBank/DDBJ databases">
        <title>Draft Genome Sequences of Oil-Oxidizing Bacteria Halomonas titanicae, Marinobacter lutaoensis, and Virgibacillus halodenitrificans Isolated from Highly Saline Environments.</title>
        <authorList>
            <person name="Grouzdev D.S."/>
            <person name="Sokolova D.S."/>
            <person name="Semenova E.M."/>
            <person name="Borzenkov I.A."/>
            <person name="Bidzhieva S.K."/>
            <person name="Poltaraus A.B."/>
            <person name="Nazina T.N."/>
        </authorList>
    </citation>
    <scope>NUCLEOTIDE SEQUENCE [LARGE SCALE GENOMIC DNA]</scope>
    <source>
        <strain evidence="3 5">VKM B-3472D</strain>
    </source>
</reference>
<proteinExistence type="predicted"/>
<dbReference type="GeneID" id="71513800"/>
<keyword evidence="1" id="KW-1133">Transmembrane helix</keyword>
<dbReference type="EMBL" id="JACWEZ010000002">
    <property type="protein sequence ID" value="MBD1221942.1"/>
    <property type="molecule type" value="Genomic_DNA"/>
</dbReference>
<dbReference type="Proteomes" id="UP000621631">
    <property type="component" value="Unassembled WGS sequence"/>
</dbReference>
<evidence type="ECO:0000313" key="2">
    <source>
        <dbReference type="EMBL" id="APC47616.1"/>
    </source>
</evidence>
<gene>
    <name evidence="2" type="ORF">BME96_05290</name>
    <name evidence="3" type="ORF">IC602_04930</name>
</gene>
<keyword evidence="5" id="KW-1185">Reference proteome</keyword>
<dbReference type="Proteomes" id="UP000182945">
    <property type="component" value="Chromosome"/>
</dbReference>
<dbReference type="EMBL" id="CP017962">
    <property type="protein sequence ID" value="APC47616.1"/>
    <property type="molecule type" value="Genomic_DNA"/>
</dbReference>
<evidence type="ECO:0000313" key="3">
    <source>
        <dbReference type="EMBL" id="MBD1221942.1"/>
    </source>
</evidence>
<reference evidence="2 4" key="1">
    <citation type="submission" date="2016-11" db="EMBL/GenBank/DDBJ databases">
        <title>Complete genome sequencing of Virgibacillus halodenitrificans PDB-F2.</title>
        <authorList>
            <person name="Sun Z."/>
            <person name="Zhou Y."/>
            <person name="Li H."/>
        </authorList>
    </citation>
    <scope>NUCLEOTIDE SEQUENCE [LARGE SCALE GENOMIC DNA]</scope>
    <source>
        <strain evidence="2 4">PDB-F2</strain>
    </source>
</reference>
<dbReference type="AlphaFoldDB" id="A0AAC9IWY9"/>
<evidence type="ECO:0000313" key="4">
    <source>
        <dbReference type="Proteomes" id="UP000182945"/>
    </source>
</evidence>
<evidence type="ECO:0000313" key="5">
    <source>
        <dbReference type="Proteomes" id="UP000621631"/>
    </source>
</evidence>
<protein>
    <submittedName>
        <fullName evidence="2">Uncharacterized protein</fullName>
    </submittedName>
</protein>
<keyword evidence="1" id="KW-0812">Transmembrane</keyword>